<reference evidence="3 4" key="1">
    <citation type="submission" date="2020-04" db="EMBL/GenBank/DDBJ databases">
        <title>Chryseobacterium sp. RJ-7-14 sp. nov., isolated from Jeju soil.</title>
        <authorList>
            <person name="Dahal R.H."/>
            <person name="Chaudhary D.K."/>
        </authorList>
    </citation>
    <scope>NUCLEOTIDE SEQUENCE [LARGE SCALE GENOMIC DNA]</scope>
    <source>
        <strain evidence="3 4">RJ-7-14</strain>
    </source>
</reference>
<sequence>MSYLIKFKDDAADLIRFIRKPNDVQFNGTAGKKVSLIFNMLALEIIFSLIFIFPLQYVVEKLIAVEESEIFKNLTLLNAVFLTVILAPLSEELIFRYSLRYKKIFSTFMRREKWNQIFPFLVYGFSILFGFIHLNNYVNDSWEFYALSPLIIASQLSGGLVLSYIRVRLNILYSMLYHAIWNFLFAIIIPSLYVLFTPVFVESTSEYQIKIEEKAFVSTVTIHAQIEGDKIYEITARRYQFQDLLDYIYEKGKLSTDEGLIDINFESKKGISKEEFLKILRRKYDIE</sequence>
<evidence type="ECO:0000313" key="4">
    <source>
        <dbReference type="Proteomes" id="UP000552615"/>
    </source>
</evidence>
<dbReference type="EMBL" id="JABBGF010000003">
    <property type="protein sequence ID" value="NML58818.1"/>
    <property type="molecule type" value="Genomic_DNA"/>
</dbReference>
<feature type="transmembrane region" description="Helical" evidence="1">
    <location>
        <begin position="144"/>
        <end position="167"/>
    </location>
</feature>
<gene>
    <name evidence="3" type="ORF">HHL20_15870</name>
</gene>
<dbReference type="Proteomes" id="UP000552615">
    <property type="component" value="Unassembled WGS sequence"/>
</dbReference>
<keyword evidence="1" id="KW-0812">Transmembrane</keyword>
<keyword evidence="3" id="KW-0482">Metalloprotease</keyword>
<evidence type="ECO:0000259" key="2">
    <source>
        <dbReference type="Pfam" id="PF02517"/>
    </source>
</evidence>
<evidence type="ECO:0000256" key="1">
    <source>
        <dbReference type="SAM" id="Phobius"/>
    </source>
</evidence>
<name>A0A7Y0A8S4_9FLAO</name>
<organism evidence="3 4">
    <name type="scientific">Chryseobacterium cheonjiense</name>
    <dbReference type="NCBI Taxonomy" id="2728845"/>
    <lineage>
        <taxon>Bacteria</taxon>
        <taxon>Pseudomonadati</taxon>
        <taxon>Bacteroidota</taxon>
        <taxon>Flavobacteriia</taxon>
        <taxon>Flavobacteriales</taxon>
        <taxon>Weeksellaceae</taxon>
        <taxon>Chryseobacterium group</taxon>
        <taxon>Chryseobacterium</taxon>
    </lineage>
</organism>
<feature type="transmembrane region" description="Helical" evidence="1">
    <location>
        <begin position="120"/>
        <end position="138"/>
    </location>
</feature>
<accession>A0A7Y0A8S4</accession>
<dbReference type="GO" id="GO:0006508">
    <property type="term" value="P:proteolysis"/>
    <property type="evidence" value="ECO:0007669"/>
    <property type="project" value="UniProtKB-KW"/>
</dbReference>
<proteinExistence type="predicted"/>
<keyword evidence="4" id="KW-1185">Reference proteome</keyword>
<comment type="caution">
    <text evidence="3">The sequence shown here is derived from an EMBL/GenBank/DDBJ whole genome shotgun (WGS) entry which is preliminary data.</text>
</comment>
<dbReference type="RefSeq" id="WP_169232153.1">
    <property type="nucleotide sequence ID" value="NZ_JABBGF010000003.1"/>
</dbReference>
<dbReference type="GO" id="GO:0004175">
    <property type="term" value="F:endopeptidase activity"/>
    <property type="evidence" value="ECO:0007669"/>
    <property type="project" value="UniProtKB-ARBA"/>
</dbReference>
<protein>
    <submittedName>
        <fullName evidence="3">CPBP family intramembrane metalloprotease</fullName>
    </submittedName>
</protein>
<keyword evidence="1" id="KW-0472">Membrane</keyword>
<feature type="transmembrane region" description="Helical" evidence="1">
    <location>
        <begin position="79"/>
        <end position="99"/>
    </location>
</feature>
<keyword evidence="3" id="KW-0378">Hydrolase</keyword>
<dbReference type="InterPro" id="IPR003675">
    <property type="entry name" value="Rce1/LyrA-like_dom"/>
</dbReference>
<dbReference type="Pfam" id="PF02517">
    <property type="entry name" value="Rce1-like"/>
    <property type="match status" value="1"/>
</dbReference>
<evidence type="ECO:0000313" key="3">
    <source>
        <dbReference type="EMBL" id="NML58818.1"/>
    </source>
</evidence>
<keyword evidence="1" id="KW-1133">Transmembrane helix</keyword>
<feature type="transmembrane region" description="Helical" evidence="1">
    <location>
        <begin position="179"/>
        <end position="201"/>
    </location>
</feature>
<keyword evidence="3" id="KW-0645">Protease</keyword>
<dbReference type="AlphaFoldDB" id="A0A7Y0A8S4"/>
<dbReference type="GO" id="GO:0080120">
    <property type="term" value="P:CAAX-box protein maturation"/>
    <property type="evidence" value="ECO:0007669"/>
    <property type="project" value="UniProtKB-ARBA"/>
</dbReference>
<dbReference type="GO" id="GO:0008237">
    <property type="term" value="F:metallopeptidase activity"/>
    <property type="evidence" value="ECO:0007669"/>
    <property type="project" value="UniProtKB-KW"/>
</dbReference>
<feature type="domain" description="CAAX prenyl protease 2/Lysostaphin resistance protein A-like" evidence="2">
    <location>
        <begin position="77"/>
        <end position="184"/>
    </location>
</feature>
<feature type="transmembrane region" description="Helical" evidence="1">
    <location>
        <begin position="36"/>
        <end position="59"/>
    </location>
</feature>